<dbReference type="Pfam" id="PF03550">
    <property type="entry name" value="LolB"/>
    <property type="match status" value="1"/>
</dbReference>
<evidence type="ECO:0000313" key="15">
    <source>
        <dbReference type="Proteomes" id="UP000243719"/>
    </source>
</evidence>
<name>A0A1H2PNF3_9BURK</name>
<evidence type="ECO:0000256" key="7">
    <source>
        <dbReference type="ARBA" id="ARBA00022927"/>
    </source>
</evidence>
<dbReference type="AlphaFoldDB" id="A0A1H2PNF3"/>
<evidence type="ECO:0000256" key="4">
    <source>
        <dbReference type="ARBA" id="ARBA00016202"/>
    </source>
</evidence>
<dbReference type="CDD" id="cd16326">
    <property type="entry name" value="LolB"/>
    <property type="match status" value="1"/>
</dbReference>
<dbReference type="InterPro" id="IPR004565">
    <property type="entry name" value="OM_lipoprot_LolB"/>
</dbReference>
<keyword evidence="12 14" id="KW-0449">Lipoprotein</keyword>
<keyword evidence="8" id="KW-0472">Membrane</keyword>
<dbReference type="PROSITE" id="PS51257">
    <property type="entry name" value="PROKAR_LIPOPROTEIN"/>
    <property type="match status" value="1"/>
</dbReference>
<accession>A0A1H2PNF3</accession>
<protein>
    <recommendedName>
        <fullName evidence="4">Outer-membrane lipoprotein LolB</fullName>
    </recommendedName>
</protein>
<keyword evidence="10" id="KW-0143">Chaperone</keyword>
<evidence type="ECO:0000256" key="2">
    <source>
        <dbReference type="ARBA" id="ARBA00009696"/>
    </source>
</evidence>
<evidence type="ECO:0000313" key="14">
    <source>
        <dbReference type="EMBL" id="SDV48214.1"/>
    </source>
</evidence>
<evidence type="ECO:0000256" key="13">
    <source>
        <dbReference type="SAM" id="SignalP"/>
    </source>
</evidence>
<evidence type="ECO:0000256" key="9">
    <source>
        <dbReference type="ARBA" id="ARBA00023139"/>
    </source>
</evidence>
<dbReference type="Proteomes" id="UP000243719">
    <property type="component" value="Unassembled WGS sequence"/>
</dbReference>
<organism evidence="14 15">
    <name type="scientific">Chitinasiproducens palmae</name>
    <dbReference type="NCBI Taxonomy" id="1770053"/>
    <lineage>
        <taxon>Bacteria</taxon>
        <taxon>Pseudomonadati</taxon>
        <taxon>Pseudomonadota</taxon>
        <taxon>Betaproteobacteria</taxon>
        <taxon>Burkholderiales</taxon>
        <taxon>Burkholderiaceae</taxon>
        <taxon>Chitinasiproducens</taxon>
    </lineage>
</organism>
<sequence>MIGRLLLIATLALGACATVPPGAQNETDAGRATRTVPPTASYQGRFSLGYVDQTQSERHVYGNFAWRETGDAVRVELRNPFGSTLAVIDSDEAGATLTLPNREPQRAADVEGLMQRALGFALPVSGLRYWLAAQPAPGTAPSGVRRDAQGRLSHLDQDGWSIDYLGYAEPTASGDAARAGANGPAQAAAPGAAAVTRMNLERDGASGKPLDVRLVIDPPA</sequence>
<comment type="subunit">
    <text evidence="3">Monomer.</text>
</comment>
<keyword evidence="9" id="KW-0564">Palmitate</keyword>
<dbReference type="NCBIfam" id="TIGR00548">
    <property type="entry name" value="lolB"/>
    <property type="match status" value="1"/>
</dbReference>
<dbReference type="STRING" id="1770053.SAMN05216551_104260"/>
<dbReference type="OrthoDB" id="9797618at2"/>
<feature type="chain" id="PRO_5017257799" description="Outer-membrane lipoprotein LolB" evidence="13">
    <location>
        <begin position="18"/>
        <end position="220"/>
    </location>
</feature>
<evidence type="ECO:0000256" key="8">
    <source>
        <dbReference type="ARBA" id="ARBA00023136"/>
    </source>
</evidence>
<evidence type="ECO:0000256" key="6">
    <source>
        <dbReference type="ARBA" id="ARBA00022729"/>
    </source>
</evidence>
<evidence type="ECO:0000256" key="12">
    <source>
        <dbReference type="ARBA" id="ARBA00023288"/>
    </source>
</evidence>
<keyword evidence="11" id="KW-0998">Cell outer membrane</keyword>
<evidence type="ECO:0000256" key="10">
    <source>
        <dbReference type="ARBA" id="ARBA00023186"/>
    </source>
</evidence>
<evidence type="ECO:0000256" key="1">
    <source>
        <dbReference type="ARBA" id="ARBA00004459"/>
    </source>
</evidence>
<comment type="similarity">
    <text evidence="2">Belongs to the LolB family.</text>
</comment>
<evidence type="ECO:0000256" key="11">
    <source>
        <dbReference type="ARBA" id="ARBA00023237"/>
    </source>
</evidence>
<comment type="subcellular location">
    <subcellularLocation>
        <location evidence="1">Cell outer membrane</location>
        <topology evidence="1">Lipid-anchor</topology>
    </subcellularLocation>
</comment>
<reference evidence="15" key="1">
    <citation type="submission" date="2016-09" db="EMBL/GenBank/DDBJ databases">
        <authorList>
            <person name="Varghese N."/>
            <person name="Submissions S."/>
        </authorList>
    </citation>
    <scope>NUCLEOTIDE SEQUENCE [LARGE SCALE GENOMIC DNA]</scope>
    <source>
        <strain evidence="15">JS23</strain>
    </source>
</reference>
<keyword evidence="7" id="KW-0653">Protein transport</keyword>
<dbReference type="GO" id="GO:0015031">
    <property type="term" value="P:protein transport"/>
    <property type="evidence" value="ECO:0007669"/>
    <property type="project" value="UniProtKB-KW"/>
</dbReference>
<dbReference type="Gene3D" id="2.50.20.10">
    <property type="entry name" value="Lipoprotein localisation LolA/LolB/LppX"/>
    <property type="match status" value="1"/>
</dbReference>
<keyword evidence="5" id="KW-0813">Transport</keyword>
<dbReference type="RefSeq" id="WP_091907188.1">
    <property type="nucleotide sequence ID" value="NZ_FNLO01000004.1"/>
</dbReference>
<proteinExistence type="inferred from homology"/>
<keyword evidence="15" id="KW-1185">Reference proteome</keyword>
<dbReference type="EMBL" id="FNLO01000004">
    <property type="protein sequence ID" value="SDV48214.1"/>
    <property type="molecule type" value="Genomic_DNA"/>
</dbReference>
<dbReference type="GO" id="GO:0009279">
    <property type="term" value="C:cell outer membrane"/>
    <property type="evidence" value="ECO:0007669"/>
    <property type="project" value="UniProtKB-SubCell"/>
</dbReference>
<dbReference type="InterPro" id="IPR029046">
    <property type="entry name" value="LolA/LolB/LppX"/>
</dbReference>
<feature type="signal peptide" evidence="13">
    <location>
        <begin position="1"/>
        <end position="17"/>
    </location>
</feature>
<evidence type="ECO:0000256" key="3">
    <source>
        <dbReference type="ARBA" id="ARBA00011245"/>
    </source>
</evidence>
<evidence type="ECO:0000256" key="5">
    <source>
        <dbReference type="ARBA" id="ARBA00022448"/>
    </source>
</evidence>
<keyword evidence="6 13" id="KW-0732">Signal</keyword>
<dbReference type="SUPFAM" id="SSF89392">
    <property type="entry name" value="Prokaryotic lipoproteins and lipoprotein localization factors"/>
    <property type="match status" value="1"/>
</dbReference>
<gene>
    <name evidence="14" type="ORF">SAMN05216551_104260</name>
</gene>